<accession>A0A7X6DIC3</accession>
<gene>
    <name evidence="2" type="primary">pyrR</name>
    <name evidence="2" type="ORF">RAMLITH_17920</name>
</gene>
<dbReference type="InterPro" id="IPR050137">
    <property type="entry name" value="PyrR_bifunctional"/>
</dbReference>
<dbReference type="EC" id="2.4.2.9" evidence="2"/>
<evidence type="ECO:0000313" key="2">
    <source>
        <dbReference type="EMBL" id="NKE67702.1"/>
    </source>
</evidence>
<reference evidence="2 3" key="1">
    <citation type="journal article" date="2020" name="Nature">
        <title>Bacterial chemolithoautotrophy via manganese oxidation.</title>
        <authorList>
            <person name="Yu H."/>
            <person name="Leadbetter J.R."/>
        </authorList>
    </citation>
    <scope>NUCLEOTIDE SEQUENCE [LARGE SCALE GENOMIC DNA]</scope>
    <source>
        <strain evidence="2 3">RBP-1</strain>
    </source>
</reference>
<dbReference type="PANTHER" id="PTHR11608:SF0">
    <property type="entry name" value="BIFUNCTIONAL PROTEIN PYRR"/>
    <property type="match status" value="1"/>
</dbReference>
<dbReference type="InterPro" id="IPR029057">
    <property type="entry name" value="PRTase-like"/>
</dbReference>
<dbReference type="InterPro" id="IPR000836">
    <property type="entry name" value="PRTase_dom"/>
</dbReference>
<keyword evidence="2" id="KW-0328">Glycosyltransferase</keyword>
<dbReference type="PANTHER" id="PTHR11608">
    <property type="entry name" value="BIFUNCTIONAL PROTEIN PYRR"/>
    <property type="match status" value="1"/>
</dbReference>
<dbReference type="CDD" id="cd06223">
    <property type="entry name" value="PRTases_typeI"/>
    <property type="match status" value="1"/>
</dbReference>
<dbReference type="RefSeq" id="WP_168108833.1">
    <property type="nucleotide sequence ID" value="NZ_VTOX01000007.1"/>
</dbReference>
<dbReference type="SUPFAM" id="SSF53271">
    <property type="entry name" value="PRTase-like"/>
    <property type="match status" value="1"/>
</dbReference>
<evidence type="ECO:0000313" key="3">
    <source>
        <dbReference type="Proteomes" id="UP000521868"/>
    </source>
</evidence>
<keyword evidence="3" id="KW-1185">Reference proteome</keyword>
<organism evidence="2 3">
    <name type="scientific">Ramlibacter lithotrophicus</name>
    <dbReference type="NCBI Taxonomy" id="2606681"/>
    <lineage>
        <taxon>Bacteria</taxon>
        <taxon>Pseudomonadati</taxon>
        <taxon>Pseudomonadota</taxon>
        <taxon>Betaproteobacteria</taxon>
        <taxon>Burkholderiales</taxon>
        <taxon>Comamonadaceae</taxon>
        <taxon>Ramlibacter</taxon>
    </lineage>
</organism>
<feature type="domain" description="Phosphoribosyltransferase" evidence="1">
    <location>
        <begin position="39"/>
        <end position="143"/>
    </location>
</feature>
<proteinExistence type="predicted"/>
<dbReference type="AlphaFoldDB" id="A0A7X6DIC3"/>
<keyword evidence="2" id="KW-0808">Transferase</keyword>
<dbReference type="Pfam" id="PF00156">
    <property type="entry name" value="Pribosyltran"/>
    <property type="match status" value="1"/>
</dbReference>
<evidence type="ECO:0000259" key="1">
    <source>
        <dbReference type="Pfam" id="PF00156"/>
    </source>
</evidence>
<dbReference type="EMBL" id="VTOX01000007">
    <property type="protein sequence ID" value="NKE67702.1"/>
    <property type="molecule type" value="Genomic_DNA"/>
</dbReference>
<dbReference type="Proteomes" id="UP000521868">
    <property type="component" value="Unassembled WGS sequence"/>
</dbReference>
<dbReference type="Gene3D" id="3.40.50.2020">
    <property type="match status" value="1"/>
</dbReference>
<protein>
    <submittedName>
        <fullName evidence="2">Bifunctional pyr operon transcriptional regulator/uracil phosphoribosyltransferase PyrR</fullName>
        <ecNumber evidence="2">2.4.2.9</ecNumber>
    </submittedName>
</protein>
<comment type="caution">
    <text evidence="2">The sequence shown here is derived from an EMBL/GenBank/DDBJ whole genome shotgun (WGS) entry which is preliminary data.</text>
</comment>
<name>A0A7X6DIC3_9BURK</name>
<sequence>MSTSKEGRPAVAGALTLDAEALYRELSRGVQQLRGRDGRLVGITSGGAWLAERMHRDLGLAGDASVISSAMHRDDFAKRGLAGAGHQTHLTFDVNDAHIILLDDVLYTGRTIRAVLNELFDYGRPASVKLAVLVDRGGRELPVGADFAAARVALPDTQSLALARDAAGRFSFQVEEQ</sequence>
<dbReference type="GO" id="GO:0004845">
    <property type="term" value="F:uracil phosphoribosyltransferase activity"/>
    <property type="evidence" value="ECO:0007669"/>
    <property type="project" value="UniProtKB-EC"/>
</dbReference>
<dbReference type="NCBIfam" id="NF003545">
    <property type="entry name" value="PRK05205.1-1"/>
    <property type="match status" value="1"/>
</dbReference>